<sequence>MPNYPNKRNLIILTTTFILGVLLLEQFIIFPLINEAYFILHLSQIMSNFIFKTAELLLFISLNYFLTKQKVFLMPSKSWLTVFLFIFISIVCIPFFSTPHLENAILTGLMGGIPEEYFSRGVLLSFFLTYFVRNNYSRTALIKAIFSSNFIFALMHLTNLSHESVSYVILQCILSFVSGLSYSAIYVQTGSLYLSMFMHFTKDFILTADVSSQLTNILHSSFAMFQLLLVVITFIYWNKHEPRLIRLIRYSSNEKQTYLT</sequence>
<feature type="transmembrane region" description="Helical" evidence="2">
    <location>
        <begin position="12"/>
        <end position="33"/>
    </location>
</feature>
<feature type="transmembrane region" description="Helical" evidence="2">
    <location>
        <begin position="78"/>
        <end position="97"/>
    </location>
</feature>
<evidence type="ECO:0000313" key="4">
    <source>
        <dbReference type="EMBL" id="CAK1255286.1"/>
    </source>
</evidence>
<name>A0ABM9N2P5_9LACO</name>
<dbReference type="RefSeq" id="WP_338348604.1">
    <property type="nucleotide sequence ID" value="NZ_CAUZLH010000018.1"/>
</dbReference>
<dbReference type="Pfam" id="PF02517">
    <property type="entry name" value="Rce1-like"/>
    <property type="match status" value="1"/>
</dbReference>
<proteinExistence type="inferred from homology"/>
<evidence type="ECO:0000259" key="3">
    <source>
        <dbReference type="Pfam" id="PF02517"/>
    </source>
</evidence>
<keyword evidence="4" id="KW-0378">Hydrolase</keyword>
<dbReference type="GO" id="GO:0006508">
    <property type="term" value="P:proteolysis"/>
    <property type="evidence" value="ECO:0007669"/>
    <property type="project" value="UniProtKB-KW"/>
</dbReference>
<dbReference type="InterPro" id="IPR003675">
    <property type="entry name" value="Rce1/LyrA-like_dom"/>
</dbReference>
<feature type="transmembrane region" description="Helical" evidence="2">
    <location>
        <begin position="217"/>
        <end position="237"/>
    </location>
</feature>
<keyword evidence="2" id="KW-0472">Membrane</keyword>
<evidence type="ECO:0000313" key="5">
    <source>
        <dbReference type="Proteomes" id="UP001314166"/>
    </source>
</evidence>
<feature type="transmembrane region" description="Helical" evidence="2">
    <location>
        <begin position="140"/>
        <end position="158"/>
    </location>
</feature>
<comment type="similarity">
    <text evidence="1">Belongs to the UPF0177 family.</text>
</comment>
<gene>
    <name evidence="4" type="ORF">R55214_HHFBAMCI_01688</name>
</gene>
<dbReference type="EMBL" id="CAUZMB010000022">
    <property type="protein sequence ID" value="CAK1255286.1"/>
    <property type="molecule type" value="Genomic_DNA"/>
</dbReference>
<reference evidence="4 5" key="1">
    <citation type="submission" date="2023-10" db="EMBL/GenBank/DDBJ databases">
        <authorList>
            <person name="Botero Cardona J."/>
        </authorList>
    </citation>
    <scope>NUCLEOTIDE SEQUENCE [LARGE SCALE GENOMIC DNA]</scope>
    <source>
        <strain evidence="4 5">R-55214</strain>
    </source>
</reference>
<organism evidence="4 5">
    <name type="scientific">Fructobacillus evanidus</name>
    <dbReference type="NCBI Taxonomy" id="3064281"/>
    <lineage>
        <taxon>Bacteria</taxon>
        <taxon>Bacillati</taxon>
        <taxon>Bacillota</taxon>
        <taxon>Bacilli</taxon>
        <taxon>Lactobacillales</taxon>
        <taxon>Lactobacillaceae</taxon>
        <taxon>Fructobacillus</taxon>
    </lineage>
</organism>
<keyword evidence="2" id="KW-1133">Transmembrane helix</keyword>
<keyword evidence="5" id="KW-1185">Reference proteome</keyword>
<protein>
    <submittedName>
        <fullName evidence="4">CAAX protease family (YdiL)</fullName>
    </submittedName>
</protein>
<accession>A0ABM9N2P5</accession>
<dbReference type="GO" id="GO:0008233">
    <property type="term" value="F:peptidase activity"/>
    <property type="evidence" value="ECO:0007669"/>
    <property type="project" value="UniProtKB-KW"/>
</dbReference>
<feature type="domain" description="CAAX prenyl protease 2/Lysostaphin resistance protein A-like" evidence="3">
    <location>
        <begin position="104"/>
        <end position="204"/>
    </location>
</feature>
<dbReference type="Proteomes" id="UP001314166">
    <property type="component" value="Unassembled WGS sequence"/>
</dbReference>
<comment type="caution">
    <text evidence="4">The sequence shown here is derived from an EMBL/GenBank/DDBJ whole genome shotgun (WGS) entry which is preliminary data.</text>
</comment>
<evidence type="ECO:0000256" key="2">
    <source>
        <dbReference type="SAM" id="Phobius"/>
    </source>
</evidence>
<keyword evidence="2" id="KW-0812">Transmembrane</keyword>
<feature type="transmembrane region" description="Helical" evidence="2">
    <location>
        <begin position="164"/>
        <end position="185"/>
    </location>
</feature>
<evidence type="ECO:0000256" key="1">
    <source>
        <dbReference type="ARBA" id="ARBA00009067"/>
    </source>
</evidence>
<feature type="transmembrane region" description="Helical" evidence="2">
    <location>
        <begin position="45"/>
        <end position="66"/>
    </location>
</feature>
<keyword evidence="4" id="KW-0645">Protease</keyword>